<name>A0ABN3KJF9_9ACTN</name>
<organism evidence="2 3">
    <name type="scientific">Streptomyces macrosporus</name>
    <dbReference type="NCBI Taxonomy" id="44032"/>
    <lineage>
        <taxon>Bacteria</taxon>
        <taxon>Bacillati</taxon>
        <taxon>Actinomycetota</taxon>
        <taxon>Actinomycetes</taxon>
        <taxon>Kitasatosporales</taxon>
        <taxon>Streptomycetaceae</taxon>
        <taxon>Streptomyces</taxon>
    </lineage>
</organism>
<evidence type="ECO:0000313" key="2">
    <source>
        <dbReference type="EMBL" id="GAA2463184.1"/>
    </source>
</evidence>
<evidence type="ECO:0000256" key="1">
    <source>
        <dbReference type="SAM" id="MobiDB-lite"/>
    </source>
</evidence>
<keyword evidence="3" id="KW-1185">Reference proteome</keyword>
<comment type="caution">
    <text evidence="2">The sequence shown here is derived from an EMBL/GenBank/DDBJ whole genome shotgun (WGS) entry which is preliminary data.</text>
</comment>
<dbReference type="Proteomes" id="UP001501638">
    <property type="component" value="Unassembled WGS sequence"/>
</dbReference>
<dbReference type="InterPro" id="IPR011990">
    <property type="entry name" value="TPR-like_helical_dom_sf"/>
</dbReference>
<sequence length="403" mass="44136">MLDEAVTVTDRQFRRWRQPKPPAPRARAWRVLHAMFGVSPAELGFPGPPPGATVGKAPPPAQEGTRVDRRAFLTDSIGAAAAARLPTPAQKLTPASHTGAVGTTHLLELREGLRSLYQLDDAYGGGDVRSLAVRHLRRVRRVINTCSYPDIIGRQLQLLAGETAEHCAWLYYDAGDQDQARRYWGEALTTATMLRDDSLEILALASLSMQASHEGRPRDGYDLARAAQERAARFGSPALQSLIAAREARALSLMRDRKAAGARLAESMRLIDRAGRGRPSPEWAAFHGHAELDYAQGLLYTEIGHHRAAVTFLRAALAHQDRTYGRNRALYRLTLARGLLQAGEVDEGAAHAVESLEHLEEVESGRVMRRLTEVAGLLREVDAVSAREAAEELTEHVRAKGAA</sequence>
<dbReference type="EMBL" id="BAAASZ010000042">
    <property type="protein sequence ID" value="GAA2463184.1"/>
    <property type="molecule type" value="Genomic_DNA"/>
</dbReference>
<proteinExistence type="predicted"/>
<gene>
    <name evidence="2" type="ORF">GCM10010405_54530</name>
</gene>
<accession>A0ABN3KJF9</accession>
<reference evidence="2 3" key="1">
    <citation type="journal article" date="2019" name="Int. J. Syst. Evol. Microbiol.">
        <title>The Global Catalogue of Microorganisms (GCM) 10K type strain sequencing project: providing services to taxonomists for standard genome sequencing and annotation.</title>
        <authorList>
            <consortium name="The Broad Institute Genomics Platform"/>
            <consortium name="The Broad Institute Genome Sequencing Center for Infectious Disease"/>
            <person name="Wu L."/>
            <person name="Ma J."/>
        </authorList>
    </citation>
    <scope>NUCLEOTIDE SEQUENCE [LARGE SCALE GENOMIC DNA]</scope>
    <source>
        <strain evidence="2 3">JCM 6305</strain>
    </source>
</reference>
<dbReference type="Gene3D" id="1.25.40.10">
    <property type="entry name" value="Tetratricopeptide repeat domain"/>
    <property type="match status" value="1"/>
</dbReference>
<feature type="region of interest" description="Disordered" evidence="1">
    <location>
        <begin position="1"/>
        <end position="21"/>
    </location>
</feature>
<protein>
    <submittedName>
        <fullName evidence="2">Uncharacterized protein</fullName>
    </submittedName>
</protein>
<evidence type="ECO:0000313" key="3">
    <source>
        <dbReference type="Proteomes" id="UP001501638"/>
    </source>
</evidence>